<protein>
    <recommendedName>
        <fullName evidence="5">Decorin</fullName>
    </recommendedName>
    <alternativeName>
        <fullName evidence="16">Bone proteoglycan II</fullName>
    </alternativeName>
    <alternativeName>
        <fullName evidence="15">PG-S2</fullName>
    </alternativeName>
</protein>
<keyword evidence="6" id="KW-0964">Secreted</keyword>
<dbReference type="GO" id="GO:0072393">
    <property type="term" value="P:microtubule anchoring at microtubule organizing center"/>
    <property type="evidence" value="ECO:0007669"/>
    <property type="project" value="TreeGrafter"/>
</dbReference>
<dbReference type="InterPro" id="IPR001611">
    <property type="entry name" value="Leu-rich_rpt"/>
</dbReference>
<organism evidence="21 22">
    <name type="scientific">Mauremys mutica</name>
    <name type="common">yellowpond turtle</name>
    <dbReference type="NCBI Taxonomy" id="74926"/>
    <lineage>
        <taxon>Eukaryota</taxon>
        <taxon>Metazoa</taxon>
        <taxon>Chordata</taxon>
        <taxon>Craniata</taxon>
        <taxon>Vertebrata</taxon>
        <taxon>Euteleostomi</taxon>
        <taxon>Archelosauria</taxon>
        <taxon>Testudinata</taxon>
        <taxon>Testudines</taxon>
        <taxon>Cryptodira</taxon>
        <taxon>Durocryptodira</taxon>
        <taxon>Testudinoidea</taxon>
        <taxon>Geoemydidae</taxon>
        <taxon>Geoemydinae</taxon>
        <taxon>Mauremys</taxon>
    </lineage>
</organism>
<dbReference type="Gene3D" id="6.10.250.2470">
    <property type="match status" value="1"/>
</dbReference>
<dbReference type="GO" id="GO:0005829">
    <property type="term" value="C:cytosol"/>
    <property type="evidence" value="ECO:0007669"/>
    <property type="project" value="TreeGrafter"/>
</dbReference>
<feature type="coiled-coil region" evidence="18">
    <location>
        <begin position="592"/>
        <end position="619"/>
    </location>
</feature>
<evidence type="ECO:0000256" key="18">
    <source>
        <dbReference type="SAM" id="Coils"/>
    </source>
</evidence>
<keyword evidence="22" id="KW-1185">Reference proteome</keyword>
<keyword evidence="13" id="KW-1015">Disulfide bond</keyword>
<dbReference type="GO" id="GO:0070840">
    <property type="term" value="F:dynein complex binding"/>
    <property type="evidence" value="ECO:0007669"/>
    <property type="project" value="InterPro"/>
</dbReference>
<comment type="function">
    <text evidence="1">May affect the rate of fibrils formation.</text>
</comment>
<dbReference type="GO" id="GO:0034452">
    <property type="term" value="F:dynactin binding"/>
    <property type="evidence" value="ECO:0007669"/>
    <property type="project" value="TreeGrafter"/>
</dbReference>
<evidence type="ECO:0000256" key="12">
    <source>
        <dbReference type="ARBA" id="ARBA00023054"/>
    </source>
</evidence>
<evidence type="ECO:0000256" key="8">
    <source>
        <dbReference type="ARBA" id="ARBA00022614"/>
    </source>
</evidence>
<gene>
    <name evidence="21" type="ORF">KIL84_009526</name>
</gene>
<comment type="similarity">
    <text evidence="3">Belongs to the small leucine-rich proteoglycan (SLRP) family. SLRP class I subfamily.</text>
</comment>
<dbReference type="GO" id="GO:0005794">
    <property type="term" value="C:Golgi apparatus"/>
    <property type="evidence" value="ECO:0007669"/>
    <property type="project" value="TreeGrafter"/>
</dbReference>
<comment type="subunit">
    <text evidence="17">Binds to type I and type II collagen, to fibronectin and TGF-beta. Forms a ternary complex with MFAP2 and ELN.</text>
</comment>
<feature type="domain" description="LRRNT" evidence="20">
    <location>
        <begin position="766"/>
        <end position="798"/>
    </location>
</feature>
<evidence type="ECO:0000256" key="11">
    <source>
        <dbReference type="ARBA" id="ARBA00022974"/>
    </source>
</evidence>
<evidence type="ECO:0000256" key="5">
    <source>
        <dbReference type="ARBA" id="ARBA00021503"/>
    </source>
</evidence>
<evidence type="ECO:0000259" key="20">
    <source>
        <dbReference type="SMART" id="SM00013"/>
    </source>
</evidence>
<feature type="coiled-coil region" evidence="18">
    <location>
        <begin position="95"/>
        <end position="244"/>
    </location>
</feature>
<dbReference type="EMBL" id="JAHDVG010000191">
    <property type="protein sequence ID" value="KAH1187961.1"/>
    <property type="molecule type" value="Genomic_DNA"/>
</dbReference>
<evidence type="ECO:0000256" key="15">
    <source>
        <dbReference type="ARBA" id="ARBA00030152"/>
    </source>
</evidence>
<comment type="similarity">
    <text evidence="4">Belongs to the BicD family.</text>
</comment>
<keyword evidence="11" id="KW-0654">Proteoglycan</keyword>
<keyword evidence="10" id="KW-0677">Repeat</keyword>
<dbReference type="InterPro" id="IPR032675">
    <property type="entry name" value="LRR_dom_sf"/>
</dbReference>
<dbReference type="SUPFAM" id="SSF52058">
    <property type="entry name" value="L domain-like"/>
    <property type="match status" value="1"/>
</dbReference>
<feature type="region of interest" description="Disordered" evidence="19">
    <location>
        <begin position="441"/>
        <end position="462"/>
    </location>
</feature>
<dbReference type="InterPro" id="IPR018477">
    <property type="entry name" value="BICD"/>
</dbReference>
<dbReference type="Pfam" id="PF01462">
    <property type="entry name" value="LRRNT"/>
    <property type="match status" value="1"/>
</dbReference>
<comment type="subcellular location">
    <subcellularLocation>
        <location evidence="2">Secreted</location>
        <location evidence="2">Extracellular space</location>
        <location evidence="2">Extracellular matrix</location>
    </subcellularLocation>
</comment>
<proteinExistence type="inferred from homology"/>
<evidence type="ECO:0000256" key="17">
    <source>
        <dbReference type="ARBA" id="ARBA00061796"/>
    </source>
</evidence>
<evidence type="ECO:0000256" key="7">
    <source>
        <dbReference type="ARBA" id="ARBA00022530"/>
    </source>
</evidence>
<dbReference type="InterPro" id="IPR000372">
    <property type="entry name" value="LRRNT"/>
</dbReference>
<dbReference type="AlphaFoldDB" id="A0A9D3XX83"/>
<dbReference type="SMART" id="SM00013">
    <property type="entry name" value="LRRNT"/>
    <property type="match status" value="1"/>
</dbReference>
<dbReference type="PANTHER" id="PTHR31233">
    <property type="entry name" value="BICAUDAL D FAMILY MEMBER"/>
    <property type="match status" value="1"/>
</dbReference>
<dbReference type="Gene3D" id="3.80.10.10">
    <property type="entry name" value="Ribonuclease Inhibitor"/>
    <property type="match status" value="1"/>
</dbReference>
<evidence type="ECO:0000256" key="13">
    <source>
        <dbReference type="ARBA" id="ARBA00023157"/>
    </source>
</evidence>
<evidence type="ECO:0000256" key="4">
    <source>
        <dbReference type="ARBA" id="ARBA00010061"/>
    </source>
</evidence>
<keyword evidence="9" id="KW-0732">Signal</keyword>
<evidence type="ECO:0000256" key="3">
    <source>
        <dbReference type="ARBA" id="ARBA00009811"/>
    </source>
</evidence>
<evidence type="ECO:0000256" key="2">
    <source>
        <dbReference type="ARBA" id="ARBA00004498"/>
    </source>
</evidence>
<dbReference type="GO" id="GO:0070507">
    <property type="term" value="P:regulation of microtubule cytoskeleton organization"/>
    <property type="evidence" value="ECO:0007669"/>
    <property type="project" value="TreeGrafter"/>
</dbReference>
<evidence type="ECO:0000256" key="16">
    <source>
        <dbReference type="ARBA" id="ARBA00030633"/>
    </source>
</evidence>
<accession>A0A9D3XX83</accession>
<dbReference type="PANTHER" id="PTHR31233:SF10">
    <property type="entry name" value="BICD CARGO ADAPTOR 2"/>
    <property type="match status" value="1"/>
</dbReference>
<dbReference type="Pfam" id="PF09730">
    <property type="entry name" value="BicD"/>
    <property type="match status" value="3"/>
</dbReference>
<feature type="coiled-coil region" evidence="18">
    <location>
        <begin position="3"/>
        <end position="65"/>
    </location>
</feature>
<comment type="caution">
    <text evidence="21">The sequence shown here is derived from an EMBL/GenBank/DDBJ whole genome shotgun (WGS) entry which is preliminary data.</text>
</comment>
<dbReference type="Proteomes" id="UP000827986">
    <property type="component" value="Unassembled WGS sequence"/>
</dbReference>
<dbReference type="FunFam" id="3.80.10.10:FF:000038">
    <property type="entry name" value="Biglycan"/>
    <property type="match status" value="1"/>
</dbReference>
<keyword evidence="7" id="KW-0272">Extracellular matrix</keyword>
<evidence type="ECO:0000256" key="1">
    <source>
        <dbReference type="ARBA" id="ARBA00004025"/>
    </source>
</evidence>
<dbReference type="GO" id="GO:0008093">
    <property type="term" value="F:cytoskeletal anchor activity"/>
    <property type="evidence" value="ECO:0007669"/>
    <property type="project" value="InterPro"/>
</dbReference>
<dbReference type="InterPro" id="IPR003591">
    <property type="entry name" value="Leu-rich_rpt_typical-subtyp"/>
</dbReference>
<sequence>MELAQLQAEVGRLAAELQEATQEKVQAAQYGLAVLEENGELKQRCGELEGQLDRLSSELTQMKEALADCHSSHKRAAVAGENREESLVREAAAKEAQLAARLEEQQGDLRQLRCQLSNAGAESERLSAALQELRQECQALDAEKAQLREELKQHKSRELRQLQDCAELEEENISLQKQVSVLKGNQVEFEALKHELRRREEEAVLAGVQLEELGRLRELAERQLEEALETLAVEREQQRELRRELVACTGGRPGSLGSLQAGLEELSQDEELDSGFANGSTSVGDFGERVSTPCTRPAPGLVADLFSELSLAEVHKLRQQLFQADRERASLAADVQEAQRQLDSAREALSEQQQRNGLLLEQLKARPASPEPQPWQDLVAQLEGQLRAARKLAGELQARLAQAQEELLGLTEELATLYHQVCAWRGLTPQRVVLDYYRDGRGARRPPAGKPRLQLEPGVGPPGEPLNVSNLAAVLREQLGHLQGALVLWRQQPPRQGPPAAELERDKEALAEEGVKLRSLLSTKREQIATLRTVLKANKQAAEAALSSLKAQYEGEKALVAGTMLKLRRELKALTEDATTFSSLRAMFASRCEQYVSQLEEMQRQLAVAEDEKRTLSSLLRMAIQQKLALSQRLEGPRGRARSPRSTAVADGIQMWAWLVCACERPASSSQRVNPPSQTHGAARTVLCCSWPAHCPESPHSPTMLRVLLLAALLGLAGALPFEQTAFWDFSMDEGPALQNDEEASGVFPTSGVPDFEDVVTTYGGLCPFGCHCHLRVVQCSDLGLRTVPKEIAPDTKLLDLQNNQITELRRDDFKGLHHLYALVLVNNKISRVHEKAFSPLHRLQKLYISKNLLGEIPANLPPSLVELRIHDNKIRKVPKDVFKGLANMNCIEMGGNPLENSGFEPGAFDGLKLNYLRISEAKLTGVPKDLPETLNELYLDHNKIQAIELEDLIRYGRLSRLGLGHNAIRMIENGSLAFVPALRELHLDHNRLPRVPAGLPGLRFLQVVYLHANDIAQVGVNDFCPVGFGVKRAYYNGISLFGNPVPYWEVQPAAFRCVTDRLAIQFGNYKK</sequence>
<keyword evidence="14" id="KW-0325">Glycoprotein</keyword>
<evidence type="ECO:0000256" key="19">
    <source>
        <dbReference type="SAM" id="MobiDB-lite"/>
    </source>
</evidence>
<evidence type="ECO:0000256" key="9">
    <source>
        <dbReference type="ARBA" id="ARBA00022729"/>
    </source>
</evidence>
<keyword evidence="8" id="KW-0433">Leucine-rich repeat</keyword>
<evidence type="ECO:0000256" key="10">
    <source>
        <dbReference type="ARBA" id="ARBA00022737"/>
    </source>
</evidence>
<dbReference type="Pfam" id="PF13855">
    <property type="entry name" value="LRR_8"/>
    <property type="match status" value="3"/>
</dbReference>
<feature type="coiled-coil region" evidence="18">
    <location>
        <begin position="500"/>
        <end position="559"/>
    </location>
</feature>
<evidence type="ECO:0000256" key="6">
    <source>
        <dbReference type="ARBA" id="ARBA00022525"/>
    </source>
</evidence>
<dbReference type="SMART" id="SM00369">
    <property type="entry name" value="LRR_TYP"/>
    <property type="match status" value="7"/>
</dbReference>
<evidence type="ECO:0000313" key="21">
    <source>
        <dbReference type="EMBL" id="KAH1187961.1"/>
    </source>
</evidence>
<keyword evidence="12 18" id="KW-0175">Coiled coil</keyword>
<evidence type="ECO:0000313" key="22">
    <source>
        <dbReference type="Proteomes" id="UP000827986"/>
    </source>
</evidence>
<name>A0A9D3XX83_9SAUR</name>
<reference evidence="21" key="1">
    <citation type="submission" date="2021-09" db="EMBL/GenBank/DDBJ databases">
        <title>The genome of Mauremys mutica provides insights into the evolution of semi-aquatic lifestyle.</title>
        <authorList>
            <person name="Gong S."/>
            <person name="Gao Y."/>
        </authorList>
    </citation>
    <scope>NUCLEOTIDE SEQUENCE</scope>
    <source>
        <strain evidence="21">MM-2020</strain>
        <tissue evidence="21">Muscle</tissue>
    </source>
</reference>
<evidence type="ECO:0000256" key="14">
    <source>
        <dbReference type="ARBA" id="ARBA00023180"/>
    </source>
</evidence>
<feature type="coiled-coil region" evidence="18">
    <location>
        <begin position="321"/>
        <end position="420"/>
    </location>
</feature>